<feature type="compositionally biased region" description="Polar residues" evidence="1">
    <location>
        <begin position="141"/>
        <end position="150"/>
    </location>
</feature>
<gene>
    <name evidence="2" type="ORF">BDV96DRAFT_642511</name>
</gene>
<accession>A0A6A5ZMN0</accession>
<dbReference type="EMBL" id="ML977315">
    <property type="protein sequence ID" value="KAF2119491.1"/>
    <property type="molecule type" value="Genomic_DNA"/>
</dbReference>
<reference evidence="2" key="1">
    <citation type="journal article" date="2020" name="Stud. Mycol.">
        <title>101 Dothideomycetes genomes: a test case for predicting lifestyles and emergence of pathogens.</title>
        <authorList>
            <person name="Haridas S."/>
            <person name="Albert R."/>
            <person name="Binder M."/>
            <person name="Bloem J."/>
            <person name="Labutti K."/>
            <person name="Salamov A."/>
            <person name="Andreopoulos B."/>
            <person name="Baker S."/>
            <person name="Barry K."/>
            <person name="Bills G."/>
            <person name="Bluhm B."/>
            <person name="Cannon C."/>
            <person name="Castanera R."/>
            <person name="Culley D."/>
            <person name="Daum C."/>
            <person name="Ezra D."/>
            <person name="Gonzalez J."/>
            <person name="Henrissat B."/>
            <person name="Kuo A."/>
            <person name="Liang C."/>
            <person name="Lipzen A."/>
            <person name="Lutzoni F."/>
            <person name="Magnuson J."/>
            <person name="Mondo S."/>
            <person name="Nolan M."/>
            <person name="Ohm R."/>
            <person name="Pangilinan J."/>
            <person name="Park H.-J."/>
            <person name="Ramirez L."/>
            <person name="Alfaro M."/>
            <person name="Sun H."/>
            <person name="Tritt A."/>
            <person name="Yoshinaga Y."/>
            <person name="Zwiers L.-H."/>
            <person name="Turgeon B."/>
            <person name="Goodwin S."/>
            <person name="Spatafora J."/>
            <person name="Crous P."/>
            <person name="Grigoriev I."/>
        </authorList>
    </citation>
    <scope>NUCLEOTIDE SEQUENCE</scope>
    <source>
        <strain evidence="2">CBS 627.86</strain>
    </source>
</reference>
<evidence type="ECO:0000313" key="2">
    <source>
        <dbReference type="EMBL" id="KAF2119491.1"/>
    </source>
</evidence>
<dbReference type="AlphaFoldDB" id="A0A6A5ZMN0"/>
<evidence type="ECO:0000313" key="3">
    <source>
        <dbReference type="Proteomes" id="UP000799770"/>
    </source>
</evidence>
<feature type="region of interest" description="Disordered" evidence="1">
    <location>
        <begin position="137"/>
        <end position="178"/>
    </location>
</feature>
<dbReference type="Proteomes" id="UP000799770">
    <property type="component" value="Unassembled WGS sequence"/>
</dbReference>
<sequence length="178" mass="20181">MVYLLPRMDKDAEDALYAPFIPIEEGKTSPPSSKQAKVEPSLNERFVRAKSELQFNRDYLTNVLQQEYPKLSNKRNVIDRYLTSLQKAEAIEKALRDDEARGGPMFVKIGFDFSVDHQLKEKLQELWVKFMGNAESPFGASAQQESSPSGGPQGTKRSRDDDDVGEANREHGPQCDYH</sequence>
<organism evidence="2 3">
    <name type="scientific">Lophiotrema nucula</name>
    <dbReference type="NCBI Taxonomy" id="690887"/>
    <lineage>
        <taxon>Eukaryota</taxon>
        <taxon>Fungi</taxon>
        <taxon>Dikarya</taxon>
        <taxon>Ascomycota</taxon>
        <taxon>Pezizomycotina</taxon>
        <taxon>Dothideomycetes</taxon>
        <taxon>Pleosporomycetidae</taxon>
        <taxon>Pleosporales</taxon>
        <taxon>Lophiotremataceae</taxon>
        <taxon>Lophiotrema</taxon>
    </lineage>
</organism>
<name>A0A6A5ZMN0_9PLEO</name>
<evidence type="ECO:0000256" key="1">
    <source>
        <dbReference type="SAM" id="MobiDB-lite"/>
    </source>
</evidence>
<proteinExistence type="predicted"/>
<keyword evidence="3" id="KW-1185">Reference proteome</keyword>
<protein>
    <submittedName>
        <fullName evidence="2">Uncharacterized protein</fullName>
    </submittedName>
</protein>
<feature type="compositionally biased region" description="Basic and acidic residues" evidence="1">
    <location>
        <begin position="166"/>
        <end position="178"/>
    </location>
</feature>